<evidence type="ECO:0000256" key="1">
    <source>
        <dbReference type="SAM" id="Phobius"/>
    </source>
</evidence>
<keyword evidence="3" id="KW-1185">Reference proteome</keyword>
<protein>
    <submittedName>
        <fullName evidence="2">Uncharacterized protein</fullName>
    </submittedName>
</protein>
<keyword evidence="1" id="KW-0812">Transmembrane</keyword>
<proteinExistence type="predicted"/>
<feature type="transmembrane region" description="Helical" evidence="1">
    <location>
        <begin position="36"/>
        <end position="56"/>
    </location>
</feature>
<evidence type="ECO:0000313" key="3">
    <source>
        <dbReference type="Proteomes" id="UP000654279"/>
    </source>
</evidence>
<feature type="transmembrane region" description="Helical" evidence="1">
    <location>
        <begin position="12"/>
        <end position="30"/>
    </location>
</feature>
<name>A0A926D306_9FIRM</name>
<sequence>MRSKGEQALSILWFISLAGSACILYMSVFLHMSIAMGWLVAVPAAAVVLTAINLYLTRRREKAEKAARKREQAEDQA</sequence>
<dbReference type="RefSeq" id="WP_138296388.1">
    <property type="nucleotide sequence ID" value="NZ_JACRSO010000005.1"/>
</dbReference>
<dbReference type="AlphaFoldDB" id="A0A926D306"/>
<organism evidence="2 3">
    <name type="scientific">Luoshenia tenuis</name>
    <dbReference type="NCBI Taxonomy" id="2763654"/>
    <lineage>
        <taxon>Bacteria</taxon>
        <taxon>Bacillati</taxon>
        <taxon>Bacillota</taxon>
        <taxon>Clostridia</taxon>
        <taxon>Christensenellales</taxon>
        <taxon>Christensenellaceae</taxon>
        <taxon>Luoshenia</taxon>
    </lineage>
</organism>
<keyword evidence="1" id="KW-1133">Transmembrane helix</keyword>
<evidence type="ECO:0000313" key="2">
    <source>
        <dbReference type="EMBL" id="MBC8529994.1"/>
    </source>
</evidence>
<reference evidence="2" key="1">
    <citation type="submission" date="2020-08" db="EMBL/GenBank/DDBJ databases">
        <title>Genome public.</title>
        <authorList>
            <person name="Liu C."/>
            <person name="Sun Q."/>
        </authorList>
    </citation>
    <scope>NUCLEOTIDE SEQUENCE</scope>
    <source>
        <strain evidence="2">NSJ-44</strain>
    </source>
</reference>
<gene>
    <name evidence="2" type="ORF">H8699_11190</name>
</gene>
<keyword evidence="1" id="KW-0472">Membrane</keyword>
<accession>A0A926D306</accession>
<comment type="caution">
    <text evidence="2">The sequence shown here is derived from an EMBL/GenBank/DDBJ whole genome shotgun (WGS) entry which is preliminary data.</text>
</comment>
<dbReference type="Proteomes" id="UP000654279">
    <property type="component" value="Unassembled WGS sequence"/>
</dbReference>
<dbReference type="PROSITE" id="PS51257">
    <property type="entry name" value="PROKAR_LIPOPROTEIN"/>
    <property type="match status" value="1"/>
</dbReference>
<dbReference type="EMBL" id="JACRSO010000005">
    <property type="protein sequence ID" value="MBC8529994.1"/>
    <property type="molecule type" value="Genomic_DNA"/>
</dbReference>